<dbReference type="EMBL" id="RHPO01000020">
    <property type="protein sequence ID" value="RRT90968.1"/>
    <property type="molecule type" value="Genomic_DNA"/>
</dbReference>
<sequence length="154" mass="18108">MQYEVANLEEYLTTIPVERKEAVEKLIKILADKLPTGFELQLSYGHLGFVVPFSLYPNGYHCDPKSPLPFINIASQKNFIALYHMGIYMDNKLLNWFVDEYPKYSKRKLDMGKSCIRFKKVEDIPFELIGELAQKITPQQWIENYEKVLLNRKK</sequence>
<organism evidence="2 3">
    <name type="scientific">Empedobacter falsenii</name>
    <dbReference type="NCBI Taxonomy" id="343874"/>
    <lineage>
        <taxon>Bacteria</taxon>
        <taxon>Pseudomonadati</taxon>
        <taxon>Bacteroidota</taxon>
        <taxon>Flavobacteriia</taxon>
        <taxon>Flavobacteriales</taxon>
        <taxon>Weeksellaceae</taxon>
        <taxon>Empedobacter</taxon>
    </lineage>
</organism>
<dbReference type="InterPro" id="IPR014922">
    <property type="entry name" value="YdhG-like"/>
</dbReference>
<reference evidence="2 3" key="1">
    <citation type="submission" date="2018-10" db="EMBL/GenBank/DDBJ databases">
        <title>Transmission dynamics of multidrug resistant bacteria on intensive care unit surfaces.</title>
        <authorList>
            <person name="D'Souza A.W."/>
            <person name="Potter R.F."/>
            <person name="Wallace M."/>
            <person name="Shupe A."/>
            <person name="Patel S."/>
            <person name="Sun S."/>
            <person name="Gul D."/>
            <person name="Kwon J.H."/>
            <person name="Andleeb S."/>
            <person name="Burnham C.-A.D."/>
            <person name="Dantas G."/>
        </authorList>
    </citation>
    <scope>NUCLEOTIDE SEQUENCE [LARGE SCALE GENOMIC DNA]</scope>
    <source>
        <strain evidence="2 3">WF_348</strain>
    </source>
</reference>
<dbReference type="RefSeq" id="WP_125350075.1">
    <property type="nucleotide sequence ID" value="NZ_RHPN01000020.1"/>
</dbReference>
<gene>
    <name evidence="2" type="ORF">EGI89_09920</name>
</gene>
<protein>
    <submittedName>
        <fullName evidence="2">DUF1801 domain-containing protein</fullName>
    </submittedName>
</protein>
<dbReference type="Proteomes" id="UP000267844">
    <property type="component" value="Unassembled WGS sequence"/>
</dbReference>
<evidence type="ECO:0000313" key="3">
    <source>
        <dbReference type="Proteomes" id="UP000267844"/>
    </source>
</evidence>
<dbReference type="SUPFAM" id="SSF159888">
    <property type="entry name" value="YdhG-like"/>
    <property type="match status" value="1"/>
</dbReference>
<feature type="domain" description="YdhG-like" evidence="1">
    <location>
        <begin position="19"/>
        <end position="135"/>
    </location>
</feature>
<name>A0A3R8SRA8_9FLAO</name>
<accession>A0A3R8SRA8</accession>
<dbReference type="Pfam" id="PF08818">
    <property type="entry name" value="DUF1801"/>
    <property type="match status" value="1"/>
</dbReference>
<dbReference type="Gene3D" id="3.90.1150.200">
    <property type="match status" value="1"/>
</dbReference>
<comment type="caution">
    <text evidence="2">The sequence shown here is derived from an EMBL/GenBank/DDBJ whole genome shotgun (WGS) entry which is preliminary data.</text>
</comment>
<evidence type="ECO:0000259" key="1">
    <source>
        <dbReference type="Pfam" id="PF08818"/>
    </source>
</evidence>
<evidence type="ECO:0000313" key="2">
    <source>
        <dbReference type="EMBL" id="RRT90968.1"/>
    </source>
</evidence>
<dbReference type="AlphaFoldDB" id="A0A3R8SRA8"/>
<proteinExistence type="predicted"/>